<dbReference type="InterPro" id="IPR023299">
    <property type="entry name" value="ATPase_P-typ_cyto_dom_N"/>
</dbReference>
<dbReference type="GO" id="GO:0046872">
    <property type="term" value="F:metal ion binding"/>
    <property type="evidence" value="ECO:0007669"/>
    <property type="project" value="UniProtKB-KW"/>
</dbReference>
<dbReference type="SFLD" id="SFLDS00003">
    <property type="entry name" value="Haloacid_Dehalogenase"/>
    <property type="match status" value="1"/>
</dbReference>
<gene>
    <name evidence="18" type="ORF">BHX94_09140</name>
</gene>
<accession>A0A328A2N7</accession>
<dbReference type="InterPro" id="IPR023214">
    <property type="entry name" value="HAD_sf"/>
</dbReference>
<name>A0A328A2N7_9STAP</name>
<evidence type="ECO:0000313" key="19">
    <source>
        <dbReference type="Proteomes" id="UP000249579"/>
    </source>
</evidence>
<evidence type="ECO:0000256" key="2">
    <source>
        <dbReference type="ARBA" id="ARBA00006024"/>
    </source>
</evidence>
<keyword evidence="16" id="KW-1003">Cell membrane</keyword>
<dbReference type="EC" id="7.2.2.21" evidence="14"/>
<feature type="transmembrane region" description="Helical" evidence="16">
    <location>
        <begin position="169"/>
        <end position="186"/>
    </location>
</feature>
<dbReference type="FunFam" id="2.70.150.10:FF:000002">
    <property type="entry name" value="Copper-transporting ATPase 1, putative"/>
    <property type="match status" value="1"/>
</dbReference>
<dbReference type="PROSITE" id="PS50846">
    <property type="entry name" value="HMA_2"/>
    <property type="match status" value="1"/>
</dbReference>
<dbReference type="InterPro" id="IPR006121">
    <property type="entry name" value="HMA_dom"/>
</dbReference>
<dbReference type="InterPro" id="IPR036163">
    <property type="entry name" value="HMA_dom_sf"/>
</dbReference>
<evidence type="ECO:0000256" key="1">
    <source>
        <dbReference type="ARBA" id="ARBA00004651"/>
    </source>
</evidence>
<evidence type="ECO:0000256" key="11">
    <source>
        <dbReference type="ARBA" id="ARBA00022989"/>
    </source>
</evidence>
<dbReference type="PROSITE" id="PS00154">
    <property type="entry name" value="ATPASE_E1_E2"/>
    <property type="match status" value="1"/>
</dbReference>
<keyword evidence="8 16" id="KW-0547">Nucleotide-binding</keyword>
<evidence type="ECO:0000256" key="13">
    <source>
        <dbReference type="ARBA" id="ARBA00023136"/>
    </source>
</evidence>
<dbReference type="GO" id="GO:0016887">
    <property type="term" value="F:ATP hydrolysis activity"/>
    <property type="evidence" value="ECO:0007669"/>
    <property type="project" value="InterPro"/>
</dbReference>
<sequence>MGVNLMSKEKEETYRLEGLSCTNCAAKFVKNIEAIPGVDTVDLNFGAAKLNVTGDVTVEQLEAAGKFDHIKVRPANVKRTKKVPFYKNKAHLPFAIALILFIAGLITGFNVGEDSLYTKVIFIAAIAIGGYSLFIEGMKQLFKLNFNMNVLMTIAIIGAMLIGEVQEGAMVVLLFAISEALEGYAMEKSRDSIQSLIDLTPDMALKRIGNEYVEVAVDDLMIDDVVRILPGKKVPIDGIVINGQSNVNQASITGESIPVTKGMDDEVYSGTLNESGQLEVRVTKRSHETKLAKMIHLVEEAQSEKAPTQKFVDKFAKYYTPLIMLIALLVIVIPPLFGGDFKHYLYQGLSVLVVGCPCALVVSTPVAIVTAIGSAARRGILIKGGIHLENAGHIDTIAFDKTGTLTKGEPVVVERVDFTVLTQDEKNVIYTLEKDAGHPLSKAIVNSLTNCETVELTDYEVVTAKGVQGSYKDKKYRIGQPKFFNVNETDAQKLAETNRSGATKVLFGTEERIIAVFFIQDTLRDESKDVVRRLNKEGIETLMLTGDNKAVADAIGNTLSITRVHSELLPEDKLKLIKDYQRKGSHIAMVGDGVNDAPALAQADVGFSMGGAATDTAIETADITFMKDDLSDLPKVIRLSKRTLNIIKQNIGFALGLKLIVILLVIPGWLTLWIAIFADMGATLLVTLNSLRLLKHK</sequence>
<keyword evidence="13 16" id="KW-0472">Membrane</keyword>
<feature type="transmembrane region" description="Helical" evidence="16">
    <location>
        <begin position="647"/>
        <end position="666"/>
    </location>
</feature>
<evidence type="ECO:0000256" key="15">
    <source>
        <dbReference type="ARBA" id="ARBA00049338"/>
    </source>
</evidence>
<evidence type="ECO:0000256" key="7">
    <source>
        <dbReference type="ARBA" id="ARBA00022723"/>
    </source>
</evidence>
<dbReference type="Gene3D" id="3.40.50.1000">
    <property type="entry name" value="HAD superfamily/HAD-like"/>
    <property type="match status" value="1"/>
</dbReference>
<evidence type="ECO:0000256" key="16">
    <source>
        <dbReference type="RuleBase" id="RU362081"/>
    </source>
</evidence>
<keyword evidence="10" id="KW-1278">Translocase</keyword>
<dbReference type="EMBL" id="PZJG01000006">
    <property type="protein sequence ID" value="RAK48805.1"/>
    <property type="molecule type" value="Genomic_DNA"/>
</dbReference>
<comment type="similarity">
    <text evidence="2 16">Belongs to the cation transport ATPase (P-type) (TC 3.A.3) family. Type IB subfamily.</text>
</comment>
<evidence type="ECO:0000256" key="4">
    <source>
        <dbReference type="ARBA" id="ARBA00022539"/>
    </source>
</evidence>
<dbReference type="CDD" id="cd00371">
    <property type="entry name" value="HMA"/>
    <property type="match status" value="1"/>
</dbReference>
<dbReference type="PANTHER" id="PTHR48085">
    <property type="entry name" value="CADMIUM/ZINC-TRANSPORTING ATPASE HMA2-RELATED"/>
    <property type="match status" value="1"/>
</dbReference>
<keyword evidence="4" id="KW-0104">Cadmium</keyword>
<dbReference type="InterPro" id="IPR018303">
    <property type="entry name" value="ATPase_P-typ_P_site"/>
</dbReference>
<dbReference type="SFLD" id="SFLDG00002">
    <property type="entry name" value="C1.7:_P-type_atpase_like"/>
    <property type="match status" value="1"/>
</dbReference>
<keyword evidence="7 16" id="KW-0479">Metal-binding</keyword>
<dbReference type="Gene3D" id="3.30.70.100">
    <property type="match status" value="1"/>
</dbReference>
<dbReference type="AlphaFoldDB" id="A0A328A2N7"/>
<organism evidence="18 19">
    <name type="scientific">Macrococcoides bohemicum</name>
    <dbReference type="NCBI Taxonomy" id="1903056"/>
    <lineage>
        <taxon>Bacteria</taxon>
        <taxon>Bacillati</taxon>
        <taxon>Bacillota</taxon>
        <taxon>Bacilli</taxon>
        <taxon>Bacillales</taxon>
        <taxon>Staphylococcaceae</taxon>
        <taxon>Macrococcoides</taxon>
    </lineage>
</organism>
<evidence type="ECO:0000256" key="8">
    <source>
        <dbReference type="ARBA" id="ARBA00022741"/>
    </source>
</evidence>
<dbReference type="InterPro" id="IPR023298">
    <property type="entry name" value="ATPase_P-typ_TM_dom_sf"/>
</dbReference>
<evidence type="ECO:0000256" key="6">
    <source>
        <dbReference type="ARBA" id="ARBA00022692"/>
    </source>
</evidence>
<keyword evidence="11 16" id="KW-1133">Transmembrane helix</keyword>
<feature type="transmembrane region" description="Helical" evidence="16">
    <location>
        <begin position="116"/>
        <end position="134"/>
    </location>
</feature>
<proteinExistence type="inferred from homology"/>
<dbReference type="Gene3D" id="2.70.150.10">
    <property type="entry name" value="Calcium-transporting ATPase, cytoplasmic transduction domain A"/>
    <property type="match status" value="1"/>
</dbReference>
<reference evidence="18 19" key="1">
    <citation type="journal article" date="2018" name="Front. Microbiol.">
        <title>Description and Comparative Genomics of Macrococcus caseolyticus subsp. hominis subsp. nov., Macrococcus goetzii sp. nov., Macrococcus epidermidis sp. nov., and Macrococcus bohemicus sp. nov., Novel Macrococci From Human Clinical Material With Virulence Potential and Suspected Uptake of Foreign DNA by Natural Transformation.</title>
        <authorList>
            <person name="Maslanova I."/>
            <person name="Wertheimer Z."/>
            <person name="Sedlacek I."/>
            <person name="Svec P."/>
            <person name="Indrakova A."/>
            <person name="Kovarovic V."/>
            <person name="Schumann P."/>
            <person name="Sproer C."/>
            <person name="Kralova S."/>
            <person name="Sedo O."/>
            <person name="Kristofova L."/>
            <person name="Vrbovska V."/>
            <person name="Fuzik T."/>
            <person name="Petras P."/>
            <person name="Zdrahal Z."/>
            <person name="Ruzickova V."/>
            <person name="Doskar J."/>
            <person name="Pantucek R."/>
        </authorList>
    </citation>
    <scope>NUCLEOTIDE SEQUENCE [LARGE SCALE GENOMIC DNA]</scope>
    <source>
        <strain evidence="18 19">03/115</strain>
    </source>
</reference>
<dbReference type="Gene3D" id="3.40.1110.10">
    <property type="entry name" value="Calcium-transporting ATPase, cytoplasmic domain N"/>
    <property type="match status" value="1"/>
</dbReference>
<dbReference type="NCBIfam" id="TIGR01512">
    <property type="entry name" value="ATPase-IB2_Cd"/>
    <property type="match status" value="1"/>
</dbReference>
<dbReference type="SUPFAM" id="SSF81653">
    <property type="entry name" value="Calcium ATPase, transduction domain A"/>
    <property type="match status" value="1"/>
</dbReference>
<dbReference type="SUPFAM" id="SSF81665">
    <property type="entry name" value="Calcium ATPase, transmembrane domain M"/>
    <property type="match status" value="1"/>
</dbReference>
<dbReference type="NCBIfam" id="TIGR01494">
    <property type="entry name" value="ATPase_P-type"/>
    <property type="match status" value="1"/>
</dbReference>
<keyword evidence="3" id="KW-0813">Transport</keyword>
<evidence type="ECO:0000256" key="9">
    <source>
        <dbReference type="ARBA" id="ARBA00022840"/>
    </source>
</evidence>
<dbReference type="Pfam" id="PF00403">
    <property type="entry name" value="HMA"/>
    <property type="match status" value="1"/>
</dbReference>
<feature type="transmembrane region" description="Helical" evidence="16">
    <location>
        <begin position="318"/>
        <end position="337"/>
    </location>
</feature>
<comment type="catalytic activity">
    <reaction evidence="15">
        <text>Cd(2+)(in) + ATP + H2O = Cd(2+)(out) + ADP + phosphate + H(+)</text>
        <dbReference type="Rhea" id="RHEA:12132"/>
        <dbReference type="ChEBI" id="CHEBI:15377"/>
        <dbReference type="ChEBI" id="CHEBI:15378"/>
        <dbReference type="ChEBI" id="CHEBI:30616"/>
        <dbReference type="ChEBI" id="CHEBI:43474"/>
        <dbReference type="ChEBI" id="CHEBI:48775"/>
        <dbReference type="ChEBI" id="CHEBI:456216"/>
        <dbReference type="EC" id="7.2.2.21"/>
    </reaction>
</comment>
<evidence type="ECO:0000256" key="14">
    <source>
        <dbReference type="ARBA" id="ARBA00039103"/>
    </source>
</evidence>
<feature type="transmembrane region" description="Helical" evidence="16">
    <location>
        <begin position="146"/>
        <end position="163"/>
    </location>
</feature>
<dbReference type="InterPro" id="IPR001757">
    <property type="entry name" value="P_typ_ATPase"/>
</dbReference>
<dbReference type="NCBIfam" id="TIGR01511">
    <property type="entry name" value="ATPase-IB1_Cu"/>
    <property type="match status" value="1"/>
</dbReference>
<keyword evidence="9 16" id="KW-0067">ATP-binding</keyword>
<dbReference type="InterPro" id="IPR059000">
    <property type="entry name" value="ATPase_P-type_domA"/>
</dbReference>
<dbReference type="SUPFAM" id="SSF56784">
    <property type="entry name" value="HAD-like"/>
    <property type="match status" value="1"/>
</dbReference>
<dbReference type="InterPro" id="IPR036412">
    <property type="entry name" value="HAD-like_sf"/>
</dbReference>
<feature type="transmembrane region" description="Helical" evidence="16">
    <location>
        <begin position="349"/>
        <end position="373"/>
    </location>
</feature>
<protein>
    <recommendedName>
        <fullName evidence="14">Cd(2+)-exporting ATPase</fullName>
        <ecNumber evidence="14">7.2.2.21</ecNumber>
    </recommendedName>
</protein>
<dbReference type="GO" id="GO:0008551">
    <property type="term" value="F:P-type cadmium transporter activity"/>
    <property type="evidence" value="ECO:0007669"/>
    <property type="project" value="UniProtKB-EC"/>
</dbReference>
<dbReference type="GO" id="GO:0005886">
    <property type="term" value="C:plasma membrane"/>
    <property type="evidence" value="ECO:0007669"/>
    <property type="project" value="UniProtKB-SubCell"/>
</dbReference>
<dbReference type="PRINTS" id="PR00119">
    <property type="entry name" value="CATATPASE"/>
</dbReference>
<dbReference type="Pfam" id="PF00122">
    <property type="entry name" value="E1-E2_ATPase"/>
    <property type="match status" value="1"/>
</dbReference>
<dbReference type="SFLD" id="SFLDF00027">
    <property type="entry name" value="p-type_atpase"/>
    <property type="match status" value="1"/>
</dbReference>
<evidence type="ECO:0000256" key="10">
    <source>
        <dbReference type="ARBA" id="ARBA00022967"/>
    </source>
</evidence>
<feature type="transmembrane region" description="Helical" evidence="16">
    <location>
        <begin position="90"/>
        <end position="110"/>
    </location>
</feature>
<dbReference type="InterPro" id="IPR044492">
    <property type="entry name" value="P_typ_ATPase_HD_dom"/>
</dbReference>
<evidence type="ECO:0000259" key="17">
    <source>
        <dbReference type="PROSITE" id="PS50846"/>
    </source>
</evidence>
<evidence type="ECO:0000256" key="5">
    <source>
        <dbReference type="ARBA" id="ARBA00022553"/>
    </source>
</evidence>
<dbReference type="Proteomes" id="UP000249579">
    <property type="component" value="Unassembled WGS sequence"/>
</dbReference>
<keyword evidence="6 16" id="KW-0812">Transmembrane</keyword>
<dbReference type="InterPro" id="IPR027256">
    <property type="entry name" value="P-typ_ATPase_IB"/>
</dbReference>
<evidence type="ECO:0000313" key="18">
    <source>
        <dbReference type="EMBL" id="RAK48805.1"/>
    </source>
</evidence>
<dbReference type="PRINTS" id="PR00941">
    <property type="entry name" value="CDATPASE"/>
</dbReference>
<comment type="caution">
    <text evidence="18">The sequence shown here is derived from an EMBL/GenBank/DDBJ whole genome shotgun (WGS) entry which is preliminary data.</text>
</comment>
<evidence type="ECO:0000256" key="3">
    <source>
        <dbReference type="ARBA" id="ARBA00022448"/>
    </source>
</evidence>
<dbReference type="PANTHER" id="PTHR48085:SF5">
    <property type="entry name" value="CADMIUM_ZINC-TRANSPORTING ATPASE HMA4-RELATED"/>
    <property type="match status" value="1"/>
</dbReference>
<feature type="domain" description="HMA" evidence="17">
    <location>
        <begin position="10"/>
        <end position="73"/>
    </location>
</feature>
<keyword evidence="5" id="KW-0597">Phosphoprotein</keyword>
<dbReference type="Pfam" id="PF00702">
    <property type="entry name" value="Hydrolase"/>
    <property type="match status" value="1"/>
</dbReference>
<evidence type="ECO:0000256" key="12">
    <source>
        <dbReference type="ARBA" id="ARBA00023065"/>
    </source>
</evidence>
<dbReference type="InterPro" id="IPR008250">
    <property type="entry name" value="ATPase_P-typ_transduc_dom_A_sf"/>
</dbReference>
<comment type="subcellular location">
    <subcellularLocation>
        <location evidence="1">Cell membrane</location>
        <topology evidence="1">Multi-pass membrane protein</topology>
    </subcellularLocation>
</comment>
<keyword evidence="12" id="KW-0406">Ion transport</keyword>
<dbReference type="NCBIfam" id="TIGR01525">
    <property type="entry name" value="ATPase-IB_hvy"/>
    <property type="match status" value="1"/>
</dbReference>
<dbReference type="GO" id="GO:0005524">
    <property type="term" value="F:ATP binding"/>
    <property type="evidence" value="ECO:0007669"/>
    <property type="project" value="UniProtKB-UniRule"/>
</dbReference>
<dbReference type="InterPro" id="IPR051014">
    <property type="entry name" value="Cation_Transport_ATPase_IB"/>
</dbReference>
<dbReference type="SUPFAM" id="SSF55008">
    <property type="entry name" value="HMA, heavy metal-associated domain"/>
    <property type="match status" value="1"/>
</dbReference>